<dbReference type="Pfam" id="PF13450">
    <property type="entry name" value="NAD_binding_8"/>
    <property type="match status" value="1"/>
</dbReference>
<evidence type="ECO:0000259" key="6">
    <source>
        <dbReference type="Pfam" id="PF01593"/>
    </source>
</evidence>
<dbReference type="AlphaFoldDB" id="A0A2V3VN00"/>
<name>A0A2V3VN00_9SPHN</name>
<dbReference type="GO" id="GO:0016491">
    <property type="term" value="F:oxidoreductase activity"/>
    <property type="evidence" value="ECO:0007669"/>
    <property type="project" value="UniProtKB-KW"/>
</dbReference>
<dbReference type="InterPro" id="IPR002937">
    <property type="entry name" value="Amino_oxidase"/>
</dbReference>
<dbReference type="GO" id="GO:0016117">
    <property type="term" value="P:carotenoid biosynthetic process"/>
    <property type="evidence" value="ECO:0007669"/>
    <property type="project" value="UniProtKB-KW"/>
</dbReference>
<keyword evidence="8" id="KW-1185">Reference proteome</keyword>
<protein>
    <submittedName>
        <fullName evidence="7">1-hydroxycarotenoid 3,4-desaturase</fullName>
    </submittedName>
</protein>
<organism evidence="7 8">
    <name type="scientific">Blastomonas natatoria</name>
    <dbReference type="NCBI Taxonomy" id="34015"/>
    <lineage>
        <taxon>Bacteria</taxon>
        <taxon>Pseudomonadati</taxon>
        <taxon>Pseudomonadota</taxon>
        <taxon>Alphaproteobacteria</taxon>
        <taxon>Sphingomonadales</taxon>
        <taxon>Sphingomonadaceae</taxon>
        <taxon>Blastomonas</taxon>
    </lineage>
</organism>
<dbReference type="NCBIfam" id="NF045637">
    <property type="entry name" value="carotdesatCrtDProt"/>
    <property type="match status" value="1"/>
</dbReference>
<evidence type="ECO:0000256" key="3">
    <source>
        <dbReference type="ARBA" id="ARBA00022746"/>
    </source>
</evidence>
<dbReference type="Gene3D" id="3.50.50.60">
    <property type="entry name" value="FAD/NAD(P)-binding domain"/>
    <property type="match status" value="2"/>
</dbReference>
<feature type="domain" description="Amine oxidase" evidence="6">
    <location>
        <begin position="213"/>
        <end position="492"/>
    </location>
</feature>
<keyword evidence="4 5" id="KW-0560">Oxidoreductase</keyword>
<dbReference type="RefSeq" id="WP_110297795.1">
    <property type="nucleotide sequence ID" value="NZ_QJJM01000003.1"/>
</dbReference>
<sequence>MRHEPIIVAGAGMGGLSAAALLAAAGEPVLVVERQKTPGGKLREVMAAGRPVDGGPTVFTMRWVFERLFADCGGDLDSAIPLTPASLIARHAWGPDAPFDLFADVAHSEAAIGDYFGARDAAGFRSFCAEAARIFNVLREPYLEAPAPTPFSLVTRIGLRRLPETMAIRPYQAMWKALGRHFHDPRLQQLFGRYATYCGSSPFVAPATLMLIAHVEQDGVWLADNGMHSIATAIADLARSNGAQFRYDAPIAEIVTEHGRAAGVRLESGEVIRGRAVVFNGDPAALQIGRLGDAVRKAVPPVPPKQRSLSSMTWLMNAKTAGFPLVRHSVFFSNDYRAEFDAIFGRGAVPESPTIYICAQDRDDHSARAPPGPERLQLIVNAPANGDTKQSSQAEIDRCERQVFGFLEACGLTIDRSPDNSHLVTPADYERLFPATGGALYGRATHGWKAAFQRPGSASRLPGLYLAGGGIHPGAGIPMASLSGRLAAERLLADLPSMRSSRRAAMPGGISTR</sequence>
<dbReference type="EMBL" id="QJJM01000003">
    <property type="protein sequence ID" value="PXW77969.1"/>
    <property type="molecule type" value="Genomic_DNA"/>
</dbReference>
<evidence type="ECO:0000313" key="8">
    <source>
        <dbReference type="Proteomes" id="UP000248014"/>
    </source>
</evidence>
<dbReference type="PANTHER" id="PTHR43734:SF7">
    <property type="entry name" value="4,4'-DIAPONEUROSPORENE OXYGENASE"/>
    <property type="match status" value="1"/>
</dbReference>
<gene>
    <name evidence="7" type="ORF">C7451_10374</name>
</gene>
<evidence type="ECO:0000313" key="7">
    <source>
        <dbReference type="EMBL" id="PXW77969.1"/>
    </source>
</evidence>
<dbReference type="InterPro" id="IPR014105">
    <property type="entry name" value="Carotenoid/retinoid_OxRdtase"/>
</dbReference>
<accession>A0A2V3VN00</accession>
<keyword evidence="3 5" id="KW-0125">Carotenoid biosynthesis</keyword>
<dbReference type="InterPro" id="IPR054841">
    <property type="entry name" value="carotdesatCrtD"/>
</dbReference>
<comment type="caution">
    <text evidence="7">The sequence shown here is derived from an EMBL/GenBank/DDBJ whole genome shotgun (WGS) entry which is preliminary data.</text>
</comment>
<dbReference type="PANTHER" id="PTHR43734">
    <property type="entry name" value="PHYTOENE DESATURASE"/>
    <property type="match status" value="1"/>
</dbReference>
<dbReference type="Proteomes" id="UP000248014">
    <property type="component" value="Unassembled WGS sequence"/>
</dbReference>
<reference evidence="7 8" key="1">
    <citation type="submission" date="2018-05" db="EMBL/GenBank/DDBJ databases">
        <title>Genomic Encyclopedia of Type Strains, Phase IV (KMG-IV): sequencing the most valuable type-strain genomes for metagenomic binning, comparative biology and taxonomic classification.</title>
        <authorList>
            <person name="Goeker M."/>
        </authorList>
    </citation>
    <scope>NUCLEOTIDE SEQUENCE [LARGE SCALE GENOMIC DNA]</scope>
    <source>
        <strain evidence="7 8">DSM 3183</strain>
    </source>
</reference>
<evidence type="ECO:0000256" key="1">
    <source>
        <dbReference type="ARBA" id="ARBA00004829"/>
    </source>
</evidence>
<dbReference type="SUPFAM" id="SSF51905">
    <property type="entry name" value="FAD/NAD(P)-binding domain"/>
    <property type="match status" value="1"/>
</dbReference>
<evidence type="ECO:0000256" key="5">
    <source>
        <dbReference type="RuleBase" id="RU362075"/>
    </source>
</evidence>
<comment type="similarity">
    <text evidence="2 5">Belongs to the carotenoid/retinoid oxidoreductase family.</text>
</comment>
<evidence type="ECO:0000256" key="2">
    <source>
        <dbReference type="ARBA" id="ARBA00006046"/>
    </source>
</evidence>
<dbReference type="NCBIfam" id="TIGR02734">
    <property type="entry name" value="crtI_fam"/>
    <property type="match status" value="1"/>
</dbReference>
<dbReference type="Pfam" id="PF01593">
    <property type="entry name" value="Amino_oxidase"/>
    <property type="match status" value="1"/>
</dbReference>
<proteinExistence type="inferred from homology"/>
<dbReference type="OrthoDB" id="9774675at2"/>
<dbReference type="InterPro" id="IPR036188">
    <property type="entry name" value="FAD/NAD-bd_sf"/>
</dbReference>
<comment type="pathway">
    <text evidence="1 5">Carotenoid biosynthesis.</text>
</comment>
<evidence type="ECO:0000256" key="4">
    <source>
        <dbReference type="ARBA" id="ARBA00023002"/>
    </source>
</evidence>